<comment type="caution">
    <text evidence="2">The sequence shown here is derived from an EMBL/GenBank/DDBJ whole genome shotgun (WGS) entry which is preliminary data.</text>
</comment>
<feature type="transmembrane region" description="Helical" evidence="1">
    <location>
        <begin position="160"/>
        <end position="184"/>
    </location>
</feature>
<keyword evidence="1" id="KW-0472">Membrane</keyword>
<name>A0A917DUA1_9BACT</name>
<keyword evidence="1" id="KW-1133">Transmembrane helix</keyword>
<sequence>MKLIEFKNTNAQRIYTDYINRSKRVIRILSNEDQEDCLMEINSYIFEYIQNHQNEDETSTLLNILERLGSPEITLKEVVAAKKIDQAVKTFNLKHLIEALFLNLRNGLVYIVLFVLTLLLVCFPILIVMEILYPEETGLFVGEKTFFFGMTDPKSGIQEVLGSAFIPVVILLGVGFYFLIVFLLKLVKNKKS</sequence>
<keyword evidence="1" id="KW-0812">Transmembrane</keyword>
<dbReference type="EMBL" id="BMKK01000009">
    <property type="protein sequence ID" value="GGD71632.1"/>
    <property type="molecule type" value="Genomic_DNA"/>
</dbReference>
<proteinExistence type="predicted"/>
<gene>
    <name evidence="2" type="ORF">GCM10011514_39660</name>
</gene>
<reference evidence="2" key="1">
    <citation type="journal article" date="2014" name="Int. J. Syst. Evol. Microbiol.">
        <title>Complete genome sequence of Corynebacterium casei LMG S-19264T (=DSM 44701T), isolated from a smear-ripened cheese.</title>
        <authorList>
            <consortium name="US DOE Joint Genome Institute (JGI-PGF)"/>
            <person name="Walter F."/>
            <person name="Albersmeier A."/>
            <person name="Kalinowski J."/>
            <person name="Ruckert C."/>
        </authorList>
    </citation>
    <scope>NUCLEOTIDE SEQUENCE</scope>
    <source>
        <strain evidence="2">CGMCC 1.15958</strain>
    </source>
</reference>
<accession>A0A917DUA1</accession>
<feature type="transmembrane region" description="Helical" evidence="1">
    <location>
        <begin position="108"/>
        <end position="133"/>
    </location>
</feature>
<evidence type="ECO:0000313" key="2">
    <source>
        <dbReference type="EMBL" id="GGD71632.1"/>
    </source>
</evidence>
<dbReference type="RefSeq" id="WP_188768685.1">
    <property type="nucleotide sequence ID" value="NZ_BMKK01000009.1"/>
</dbReference>
<keyword evidence="3" id="KW-1185">Reference proteome</keyword>
<evidence type="ECO:0000256" key="1">
    <source>
        <dbReference type="SAM" id="Phobius"/>
    </source>
</evidence>
<dbReference type="AlphaFoldDB" id="A0A917DUA1"/>
<protein>
    <recommendedName>
        <fullName evidence="4">DUF1700 domain-containing protein</fullName>
    </recommendedName>
</protein>
<evidence type="ECO:0008006" key="4">
    <source>
        <dbReference type="Google" id="ProtNLM"/>
    </source>
</evidence>
<reference evidence="2" key="2">
    <citation type="submission" date="2020-09" db="EMBL/GenBank/DDBJ databases">
        <authorList>
            <person name="Sun Q."/>
            <person name="Zhou Y."/>
        </authorList>
    </citation>
    <scope>NUCLEOTIDE SEQUENCE</scope>
    <source>
        <strain evidence="2">CGMCC 1.15958</strain>
    </source>
</reference>
<evidence type="ECO:0000313" key="3">
    <source>
        <dbReference type="Proteomes" id="UP000609064"/>
    </source>
</evidence>
<organism evidence="2 3">
    <name type="scientific">Emticicia aquatilis</name>
    <dbReference type="NCBI Taxonomy" id="1537369"/>
    <lineage>
        <taxon>Bacteria</taxon>
        <taxon>Pseudomonadati</taxon>
        <taxon>Bacteroidota</taxon>
        <taxon>Cytophagia</taxon>
        <taxon>Cytophagales</taxon>
        <taxon>Leadbetterellaceae</taxon>
        <taxon>Emticicia</taxon>
    </lineage>
</organism>
<dbReference type="Proteomes" id="UP000609064">
    <property type="component" value="Unassembled WGS sequence"/>
</dbReference>